<keyword evidence="1" id="KW-0812">Transmembrane</keyword>
<keyword evidence="1" id="KW-0472">Membrane</keyword>
<dbReference type="RefSeq" id="WP_080806782.1">
    <property type="nucleotide sequence ID" value="NZ_CP021983.2"/>
</dbReference>
<feature type="transmembrane region" description="Helical" evidence="1">
    <location>
        <begin position="27"/>
        <end position="46"/>
    </location>
</feature>
<dbReference type="InterPro" id="IPR013417">
    <property type="entry name" value="CHP02588"/>
</dbReference>
<reference evidence="2 3" key="1">
    <citation type="journal article" date="2016" name="Biochim. Biophys. Acta">
        <title>Characterization of red-shifted phycobilisomes isolated from the chlorophyll f-containing cyanobacterium Halomicronema hongdechloris.</title>
        <authorList>
            <person name="Li Y."/>
            <person name="Lin Y."/>
            <person name="Garvey C.J."/>
            <person name="Birch D."/>
            <person name="Corkery R.W."/>
            <person name="Loughlin P.C."/>
            <person name="Scheer H."/>
            <person name="Willows R.D."/>
            <person name="Chen M."/>
        </authorList>
    </citation>
    <scope>NUCLEOTIDE SEQUENCE [LARGE SCALE GENOMIC DNA]</scope>
    <source>
        <strain evidence="2 3">C2206</strain>
    </source>
</reference>
<accession>A0A1Z3HMH3</accession>
<keyword evidence="3" id="KW-1185">Reference proteome</keyword>
<protein>
    <recommendedName>
        <fullName evidence="4">TIGR02588 family protein</fullName>
    </recommendedName>
</protein>
<keyword evidence="1" id="KW-1133">Transmembrane helix</keyword>
<gene>
    <name evidence="2" type="ORF">XM38_024640</name>
</gene>
<organism evidence="2 3">
    <name type="scientific">Halomicronema hongdechloris C2206</name>
    <dbReference type="NCBI Taxonomy" id="1641165"/>
    <lineage>
        <taxon>Bacteria</taxon>
        <taxon>Bacillati</taxon>
        <taxon>Cyanobacteriota</taxon>
        <taxon>Cyanophyceae</taxon>
        <taxon>Nodosilineales</taxon>
        <taxon>Nodosilineaceae</taxon>
        <taxon>Halomicronema</taxon>
    </lineage>
</organism>
<dbReference type="EMBL" id="CP021983">
    <property type="protein sequence ID" value="ASC71512.1"/>
    <property type="molecule type" value="Genomic_DNA"/>
</dbReference>
<dbReference type="KEGG" id="hhg:XM38_024640"/>
<evidence type="ECO:0008006" key="4">
    <source>
        <dbReference type="Google" id="ProtNLM"/>
    </source>
</evidence>
<proteinExistence type="predicted"/>
<dbReference type="NCBIfam" id="TIGR02588">
    <property type="entry name" value="TIGR02588 family protein"/>
    <property type="match status" value="1"/>
</dbReference>
<evidence type="ECO:0000256" key="1">
    <source>
        <dbReference type="SAM" id="Phobius"/>
    </source>
</evidence>
<evidence type="ECO:0000313" key="2">
    <source>
        <dbReference type="EMBL" id="ASC71512.1"/>
    </source>
</evidence>
<dbReference type="OrthoDB" id="424854at2"/>
<dbReference type="STRING" id="1641165.XM38_06190"/>
<dbReference type="Proteomes" id="UP000191901">
    <property type="component" value="Chromosome"/>
</dbReference>
<sequence>MSESVNPPNPRESSPPSGAEARSLAEWLTFALATSILIGLVALVMYDWHLTQHRPPAFQVDVTADIRETDGHYYVPFAITNTGGHIARTVQVTAELQLEGIPNETGEQQIDFLSGNERKQGSFVFTHDPQTGDLMVRVASYGLP</sequence>
<name>A0A1Z3HMH3_9CYAN</name>
<dbReference type="AlphaFoldDB" id="A0A1Z3HMH3"/>
<evidence type="ECO:0000313" key="3">
    <source>
        <dbReference type="Proteomes" id="UP000191901"/>
    </source>
</evidence>